<dbReference type="InterPro" id="IPR004027">
    <property type="entry name" value="SEC_C_motif"/>
</dbReference>
<sequence length="162" mass="18781">MNTLSVCPCGLGDVYEQCCQPYHLGELAENAERLMRSRYSAFVYQEIDYIIATTLPIQQHLLDRAALLAWTQRLTWQKLTIKQVAKLDRLHSKVHFCADFIYNDTGVQECHEEHSVFVQMMNAQNKPCWYFLDPTVPILRNRQAVCPCKSGKKFQSCCGRFL</sequence>
<dbReference type="InterPro" id="IPR032710">
    <property type="entry name" value="NTF2-like_dom_sf"/>
</dbReference>
<dbReference type="Gene3D" id="3.10.450.50">
    <property type="match status" value="1"/>
</dbReference>
<dbReference type="SUPFAM" id="SSF54427">
    <property type="entry name" value="NTF2-like"/>
    <property type="match status" value="1"/>
</dbReference>
<dbReference type="Proteomes" id="UP000187495">
    <property type="component" value="Unassembled WGS sequence"/>
</dbReference>
<evidence type="ECO:0000259" key="1">
    <source>
        <dbReference type="Pfam" id="PF17775"/>
    </source>
</evidence>
<dbReference type="AlphaFoldDB" id="A0A1N7EH27"/>
<evidence type="ECO:0000313" key="2">
    <source>
        <dbReference type="EMBL" id="SIR87401.1"/>
    </source>
</evidence>
<protein>
    <submittedName>
        <fullName evidence="2">SEC-C motif-containing protein</fullName>
    </submittedName>
</protein>
<keyword evidence="3" id="KW-1185">Reference proteome</keyword>
<gene>
    <name evidence="2" type="ORF">SAMN02745664_10523</name>
</gene>
<dbReference type="SUPFAM" id="SSF103642">
    <property type="entry name" value="Sec-C motif"/>
    <property type="match status" value="1"/>
</dbReference>
<dbReference type="PANTHER" id="PTHR33747:SF1">
    <property type="entry name" value="ADENYLATE CYCLASE-ASSOCIATED CAP C-TERMINAL DOMAIN-CONTAINING PROTEIN"/>
    <property type="match status" value="1"/>
</dbReference>
<dbReference type="STRING" id="34061.B0189_03775"/>
<reference evidence="3" key="1">
    <citation type="submission" date="2017-01" db="EMBL/GenBank/DDBJ databases">
        <authorList>
            <person name="Varghese N."/>
            <person name="Submissions S."/>
        </authorList>
    </citation>
    <scope>NUCLEOTIDE SEQUENCE [LARGE SCALE GENOMIC DNA]</scope>
    <source>
        <strain evidence="3">DSM 21768</strain>
    </source>
</reference>
<name>A0A1N7EH27_9GAMM</name>
<proteinExistence type="predicted"/>
<dbReference type="NCBIfam" id="NF002486">
    <property type="entry name" value="PRK01752.1"/>
    <property type="match status" value="1"/>
</dbReference>
<accession>A0A1N7EH27</accession>
<dbReference type="PANTHER" id="PTHR33747">
    <property type="entry name" value="UPF0225 PROTEIN SCO1677"/>
    <property type="match status" value="1"/>
</dbReference>
<organism evidence="2 3">
    <name type="scientific">Moraxella cuniculi DSM 21768</name>
    <dbReference type="NCBI Taxonomy" id="1122245"/>
    <lineage>
        <taxon>Bacteria</taxon>
        <taxon>Pseudomonadati</taxon>
        <taxon>Pseudomonadota</taxon>
        <taxon>Gammaproteobacteria</taxon>
        <taxon>Moraxellales</taxon>
        <taxon>Moraxellaceae</taxon>
        <taxon>Moraxella</taxon>
    </lineage>
</organism>
<evidence type="ECO:0000313" key="3">
    <source>
        <dbReference type="Proteomes" id="UP000187495"/>
    </source>
</evidence>
<dbReference type="Pfam" id="PF02810">
    <property type="entry name" value="SEC-C"/>
    <property type="match status" value="2"/>
</dbReference>
<dbReference type="InterPro" id="IPR048469">
    <property type="entry name" value="YchJ-like_M"/>
</dbReference>
<feature type="domain" description="YchJ-like middle NTF2-like" evidence="1">
    <location>
        <begin position="30"/>
        <end position="133"/>
    </location>
</feature>
<dbReference type="RefSeq" id="WP_076555012.1">
    <property type="nucleotide sequence ID" value="NZ_FTNU01000005.1"/>
</dbReference>
<dbReference type="Pfam" id="PF17775">
    <property type="entry name" value="YchJ_M-like"/>
    <property type="match status" value="1"/>
</dbReference>
<dbReference type="EMBL" id="FTNU01000005">
    <property type="protein sequence ID" value="SIR87401.1"/>
    <property type="molecule type" value="Genomic_DNA"/>
</dbReference>